<dbReference type="Gramene" id="AET7Gv21127700.1">
    <property type="protein sequence ID" value="AET7Gv21127700.1"/>
    <property type="gene ID" value="AET7Gv21127700"/>
</dbReference>
<reference evidence="2" key="2">
    <citation type="journal article" date="2017" name="Nat. Plants">
        <title>The Aegilops tauschii genome reveals multiple impacts of transposons.</title>
        <authorList>
            <person name="Zhao G."/>
            <person name="Zou C."/>
            <person name="Li K."/>
            <person name="Wang K."/>
            <person name="Li T."/>
            <person name="Gao L."/>
            <person name="Zhang X."/>
            <person name="Wang H."/>
            <person name="Yang Z."/>
            <person name="Liu X."/>
            <person name="Jiang W."/>
            <person name="Mao L."/>
            <person name="Kong X."/>
            <person name="Jiao Y."/>
            <person name="Jia J."/>
        </authorList>
    </citation>
    <scope>NUCLEOTIDE SEQUENCE [LARGE SCALE GENOMIC DNA]</scope>
    <source>
        <strain evidence="2">cv. AL8/78</strain>
    </source>
</reference>
<proteinExistence type="predicted"/>
<dbReference type="Proteomes" id="UP000015105">
    <property type="component" value="Chromosome 7D"/>
</dbReference>
<evidence type="ECO:0000313" key="1">
    <source>
        <dbReference type="EnsemblPlants" id="AET7Gv21127700.1"/>
    </source>
</evidence>
<dbReference type="STRING" id="200361.A0A453SWP3"/>
<protein>
    <submittedName>
        <fullName evidence="1">Uncharacterized protein</fullName>
    </submittedName>
</protein>
<reference evidence="2" key="1">
    <citation type="journal article" date="2014" name="Science">
        <title>Ancient hybridizations among the ancestral genomes of bread wheat.</title>
        <authorList>
            <consortium name="International Wheat Genome Sequencing Consortium,"/>
            <person name="Marcussen T."/>
            <person name="Sandve S.R."/>
            <person name="Heier L."/>
            <person name="Spannagl M."/>
            <person name="Pfeifer M."/>
            <person name="Jakobsen K.S."/>
            <person name="Wulff B.B."/>
            <person name="Steuernagel B."/>
            <person name="Mayer K.F."/>
            <person name="Olsen O.A."/>
        </authorList>
    </citation>
    <scope>NUCLEOTIDE SEQUENCE [LARGE SCALE GENOMIC DNA]</scope>
    <source>
        <strain evidence="2">cv. AL8/78</strain>
    </source>
</reference>
<keyword evidence="2" id="KW-1185">Reference proteome</keyword>
<accession>A0A453SWP3</accession>
<dbReference type="EnsemblPlants" id="AET7Gv21127700.1">
    <property type="protein sequence ID" value="AET7Gv21127700.1"/>
    <property type="gene ID" value="AET7Gv21127700"/>
</dbReference>
<organism evidence="1 2">
    <name type="scientific">Aegilops tauschii subsp. strangulata</name>
    <name type="common">Goatgrass</name>
    <dbReference type="NCBI Taxonomy" id="200361"/>
    <lineage>
        <taxon>Eukaryota</taxon>
        <taxon>Viridiplantae</taxon>
        <taxon>Streptophyta</taxon>
        <taxon>Embryophyta</taxon>
        <taxon>Tracheophyta</taxon>
        <taxon>Spermatophyta</taxon>
        <taxon>Magnoliopsida</taxon>
        <taxon>Liliopsida</taxon>
        <taxon>Poales</taxon>
        <taxon>Poaceae</taxon>
        <taxon>BOP clade</taxon>
        <taxon>Pooideae</taxon>
        <taxon>Triticodae</taxon>
        <taxon>Triticeae</taxon>
        <taxon>Triticinae</taxon>
        <taxon>Aegilops</taxon>
    </lineage>
</organism>
<reference evidence="1" key="3">
    <citation type="journal article" date="2017" name="Nature">
        <title>Genome sequence of the progenitor of the wheat D genome Aegilops tauschii.</title>
        <authorList>
            <person name="Luo M.C."/>
            <person name="Gu Y.Q."/>
            <person name="Puiu D."/>
            <person name="Wang H."/>
            <person name="Twardziok S.O."/>
            <person name="Deal K.R."/>
            <person name="Huo N."/>
            <person name="Zhu T."/>
            <person name="Wang L."/>
            <person name="Wang Y."/>
            <person name="McGuire P.E."/>
            <person name="Liu S."/>
            <person name="Long H."/>
            <person name="Ramasamy R.K."/>
            <person name="Rodriguez J.C."/>
            <person name="Van S.L."/>
            <person name="Yuan L."/>
            <person name="Wang Z."/>
            <person name="Xia Z."/>
            <person name="Xiao L."/>
            <person name="Anderson O.D."/>
            <person name="Ouyang S."/>
            <person name="Liang Y."/>
            <person name="Zimin A.V."/>
            <person name="Pertea G."/>
            <person name="Qi P."/>
            <person name="Bennetzen J.L."/>
            <person name="Dai X."/>
            <person name="Dawson M.W."/>
            <person name="Muller H.G."/>
            <person name="Kugler K."/>
            <person name="Rivarola-Duarte L."/>
            <person name="Spannagl M."/>
            <person name="Mayer K.F.X."/>
            <person name="Lu F.H."/>
            <person name="Bevan M.W."/>
            <person name="Leroy P."/>
            <person name="Li P."/>
            <person name="You F.M."/>
            <person name="Sun Q."/>
            <person name="Liu Z."/>
            <person name="Lyons E."/>
            <person name="Wicker T."/>
            <person name="Salzberg S.L."/>
            <person name="Devos K.M."/>
            <person name="Dvorak J."/>
        </authorList>
    </citation>
    <scope>NUCLEOTIDE SEQUENCE [LARGE SCALE GENOMIC DNA]</scope>
    <source>
        <strain evidence="1">cv. AL8/78</strain>
    </source>
</reference>
<dbReference type="PANTHER" id="PTHR33237">
    <property type="entry name" value="F2P16.13 PROTEIN-RELATED"/>
    <property type="match status" value="1"/>
</dbReference>
<dbReference type="PANTHER" id="PTHR33237:SF25">
    <property type="entry name" value="OS02G0321600 PROTEIN"/>
    <property type="match status" value="1"/>
</dbReference>
<evidence type="ECO:0000313" key="2">
    <source>
        <dbReference type="Proteomes" id="UP000015105"/>
    </source>
</evidence>
<sequence length="232" mass="25082">GGLCGARAPGPRPRSLCHKDPTPRTLAWHTAALCIPIQTQTHRHRAFGCSCSAAPMGLCLSVALWKDKAYARRRAVRRGQQEAVDVDVMVRGGGGSSSVYGLLAGGVPEAEEPVAVAAPRASGALGTPARPIWQRRVLMGVKCRLPKFSGMILYDERGRPVGGGVRDRARDQVRAWSPRLLNLRVCEWMYHCPVPVCLQEKHAAAIDNILRDLHWSSRSPAGSLIPASARSS</sequence>
<reference evidence="1" key="4">
    <citation type="submission" date="2019-03" db="UniProtKB">
        <authorList>
            <consortium name="EnsemblPlants"/>
        </authorList>
    </citation>
    <scope>IDENTIFICATION</scope>
</reference>
<dbReference type="AlphaFoldDB" id="A0A453SWP3"/>
<reference evidence="1" key="5">
    <citation type="journal article" date="2021" name="G3 (Bethesda)">
        <title>Aegilops tauschii genome assembly Aet v5.0 features greater sequence contiguity and improved annotation.</title>
        <authorList>
            <person name="Wang L."/>
            <person name="Zhu T."/>
            <person name="Rodriguez J.C."/>
            <person name="Deal K.R."/>
            <person name="Dubcovsky J."/>
            <person name="McGuire P.E."/>
            <person name="Lux T."/>
            <person name="Spannagl M."/>
            <person name="Mayer K.F.X."/>
            <person name="Baldrich P."/>
            <person name="Meyers B.C."/>
            <person name="Huo N."/>
            <person name="Gu Y.Q."/>
            <person name="Zhou H."/>
            <person name="Devos K.M."/>
            <person name="Bennetzen J.L."/>
            <person name="Unver T."/>
            <person name="Budak H."/>
            <person name="Gulick P.J."/>
            <person name="Galiba G."/>
            <person name="Kalapos B."/>
            <person name="Nelson D.R."/>
            <person name="Li P."/>
            <person name="You F.M."/>
            <person name="Luo M.C."/>
            <person name="Dvorak J."/>
        </authorList>
    </citation>
    <scope>NUCLEOTIDE SEQUENCE [LARGE SCALE GENOMIC DNA]</scope>
    <source>
        <strain evidence="1">cv. AL8/78</strain>
    </source>
</reference>
<name>A0A453SWP3_AEGTS</name>